<comment type="caution">
    <text evidence="1">The sequence shown here is derived from an EMBL/GenBank/DDBJ whole genome shotgun (WGS) entry which is preliminary data.</text>
</comment>
<sequence>MTRFIHDQFAKQYLTELLSPLGTVESNKEIAPEVRYIDIFFTPNTSNNSHRERLGLLGEMTRTPALFEPFRNAITRTEMRTCLIKLFTLQGELERQANRQNTPVNEDELPRLWIFTPTASVDFLNSFNASTDEENWGSGIYFCGEGFKAAFIVIHQLPRTPETLWLRVLGRGNVQKQAVEELDNLPENDPLRENILELVQAMIAILEKRQRKAEALNVEEQELIMNLLEMYAEIKAEVREEGKAEGLREGEQQATREFVQTLLRTRFGTVDEQLMARVNTIASLSSEEFTPLLIQLSREEILARFPLD</sequence>
<dbReference type="Proteomes" id="UP001526426">
    <property type="component" value="Unassembled WGS sequence"/>
</dbReference>
<protein>
    <recommendedName>
        <fullName evidence="3">Flagellar assembly protein H</fullName>
    </recommendedName>
</protein>
<accession>A0ABT3L0D8</accession>
<proteinExistence type="predicted"/>
<name>A0ABT3L0D8_9CYAN</name>
<dbReference type="RefSeq" id="WP_265262611.1">
    <property type="nucleotide sequence ID" value="NZ_JAIHOM010000005.1"/>
</dbReference>
<keyword evidence="2" id="KW-1185">Reference proteome</keyword>
<organism evidence="1 2">
    <name type="scientific">Spirulina subsalsa FACHB-351</name>
    <dbReference type="NCBI Taxonomy" id="234711"/>
    <lineage>
        <taxon>Bacteria</taxon>
        <taxon>Bacillati</taxon>
        <taxon>Cyanobacteriota</taxon>
        <taxon>Cyanophyceae</taxon>
        <taxon>Spirulinales</taxon>
        <taxon>Spirulinaceae</taxon>
        <taxon>Spirulina</taxon>
    </lineage>
</organism>
<evidence type="ECO:0000313" key="1">
    <source>
        <dbReference type="EMBL" id="MCW6034951.1"/>
    </source>
</evidence>
<evidence type="ECO:0000313" key="2">
    <source>
        <dbReference type="Proteomes" id="UP001526426"/>
    </source>
</evidence>
<gene>
    <name evidence="1" type="ORF">K4A83_01510</name>
</gene>
<reference evidence="1 2" key="1">
    <citation type="submission" date="2021-08" db="EMBL/GenBank/DDBJ databases">
        <title>Draft genome sequence of Spirulina subsalsa with high tolerance to salinity and hype-accumulation of phycocyanin.</title>
        <authorList>
            <person name="Pei H."/>
            <person name="Jiang L."/>
        </authorList>
    </citation>
    <scope>NUCLEOTIDE SEQUENCE [LARGE SCALE GENOMIC DNA]</scope>
    <source>
        <strain evidence="1 2">FACHB-351</strain>
    </source>
</reference>
<evidence type="ECO:0008006" key="3">
    <source>
        <dbReference type="Google" id="ProtNLM"/>
    </source>
</evidence>
<dbReference type="EMBL" id="JAIHOM010000005">
    <property type="protein sequence ID" value="MCW6034951.1"/>
    <property type="molecule type" value="Genomic_DNA"/>
</dbReference>